<accession>A0A423T3Y5</accession>
<dbReference type="Gene3D" id="3.60.10.10">
    <property type="entry name" value="Endonuclease/exonuclease/phosphatase"/>
    <property type="match status" value="1"/>
</dbReference>
<reference evidence="2 3" key="2">
    <citation type="submission" date="2019-01" db="EMBL/GenBank/DDBJ databases">
        <title>The decoding of complex shrimp genome reveals the adaptation for benthos swimmer, frequently molting mechanism and breeding impact on genome.</title>
        <authorList>
            <person name="Sun Y."/>
            <person name="Gao Y."/>
            <person name="Yu Y."/>
        </authorList>
    </citation>
    <scope>NUCLEOTIDE SEQUENCE [LARGE SCALE GENOMIC DNA]</scope>
    <source>
        <tissue evidence="2">Muscle</tissue>
    </source>
</reference>
<dbReference type="PANTHER" id="PTHR33776">
    <property type="entry name" value="ENDO/EXONUCLEASE/PHOSPHATASE DOMAIN-CONTAINING PROTEIN"/>
    <property type="match status" value="1"/>
</dbReference>
<sequence>MKGYTRWHRRDRTHGTFGGVAVSFHKSLSVQPLDVVLPSHLEIMFFKIWAQHQTVLLCVCYRPQWQGSEPIVFLQTHLDELLQLHTCNHVVIVGDMNQHLVARSFEELLTVHGLFNHVDFPTHISGSSLDPVVSDLPDSVVTCSPLSAVGSSDHMAVLNLIQVTPQRDAAVTRTNWLWGKADWKGNLHLICSSSPLPHGVCPSHLVILPPSYLGLLDKIQQRAQRLICLKAPLDQSSPLMQPLQQRRDVAGLCVIYKTHKQSAPHLTALRQPWSQPHGHATRAAATGDDQLVVPFARTETFLRSFLPRYTRMWNHLVQQTQLHRTTSLHTFKSAINLQSRPTEKCGRPRVNRHDLSLRLRAQHHVITRTMSSHHGIFHCGHAHQQPVPRMLLNVLSQIFTHAVTLHERHPGTTPCPQVTRRLSGGRRGLTSPVAPGRSLPSWKAMITTGRPAAAACGAPSAGAGSSSSSPSAQWAWASGSLPFLPR</sequence>
<keyword evidence="3" id="KW-1185">Reference proteome</keyword>
<comment type="caution">
    <text evidence="2">The sequence shown here is derived from an EMBL/GenBank/DDBJ whole genome shotgun (WGS) entry which is preliminary data.</text>
</comment>
<gene>
    <name evidence="2" type="ORF">C7M84_010604</name>
</gene>
<reference evidence="2 3" key="1">
    <citation type="submission" date="2018-04" db="EMBL/GenBank/DDBJ databases">
        <authorList>
            <person name="Zhang X."/>
            <person name="Yuan J."/>
            <person name="Li F."/>
            <person name="Xiang J."/>
        </authorList>
    </citation>
    <scope>NUCLEOTIDE SEQUENCE [LARGE SCALE GENOMIC DNA]</scope>
    <source>
        <tissue evidence="2">Muscle</tissue>
    </source>
</reference>
<dbReference type="SUPFAM" id="SSF56219">
    <property type="entry name" value="DNase I-like"/>
    <property type="match status" value="1"/>
</dbReference>
<dbReference type="InterPro" id="IPR036691">
    <property type="entry name" value="Endo/exonu/phosph_ase_sf"/>
</dbReference>
<dbReference type="AlphaFoldDB" id="A0A423T3Y5"/>
<dbReference type="STRING" id="6689.A0A423T3Y5"/>
<evidence type="ECO:0000313" key="2">
    <source>
        <dbReference type="EMBL" id="ROT71085.1"/>
    </source>
</evidence>
<feature type="region of interest" description="Disordered" evidence="1">
    <location>
        <begin position="455"/>
        <end position="486"/>
    </location>
</feature>
<evidence type="ECO:0008006" key="4">
    <source>
        <dbReference type="Google" id="ProtNLM"/>
    </source>
</evidence>
<evidence type="ECO:0000256" key="1">
    <source>
        <dbReference type="SAM" id="MobiDB-lite"/>
    </source>
</evidence>
<protein>
    <recommendedName>
        <fullName evidence="4">Endonuclease/exonuclease/phosphatase domain-containing protein</fullName>
    </recommendedName>
</protein>
<evidence type="ECO:0000313" key="3">
    <source>
        <dbReference type="Proteomes" id="UP000283509"/>
    </source>
</evidence>
<name>A0A423T3Y5_PENVA</name>
<feature type="compositionally biased region" description="Low complexity" evidence="1">
    <location>
        <begin position="455"/>
        <end position="480"/>
    </location>
</feature>
<organism evidence="2 3">
    <name type="scientific">Penaeus vannamei</name>
    <name type="common">Whiteleg shrimp</name>
    <name type="synonym">Litopenaeus vannamei</name>
    <dbReference type="NCBI Taxonomy" id="6689"/>
    <lineage>
        <taxon>Eukaryota</taxon>
        <taxon>Metazoa</taxon>
        <taxon>Ecdysozoa</taxon>
        <taxon>Arthropoda</taxon>
        <taxon>Crustacea</taxon>
        <taxon>Multicrustacea</taxon>
        <taxon>Malacostraca</taxon>
        <taxon>Eumalacostraca</taxon>
        <taxon>Eucarida</taxon>
        <taxon>Decapoda</taxon>
        <taxon>Dendrobranchiata</taxon>
        <taxon>Penaeoidea</taxon>
        <taxon>Penaeidae</taxon>
        <taxon>Penaeus</taxon>
    </lineage>
</organism>
<proteinExistence type="predicted"/>
<dbReference type="PANTHER" id="PTHR33776:SF3">
    <property type="entry name" value="PHD-TYPE DOMAIN-CONTAINING PROTEIN"/>
    <property type="match status" value="1"/>
</dbReference>
<dbReference type="EMBL" id="QCYY01002345">
    <property type="protein sequence ID" value="ROT71085.1"/>
    <property type="molecule type" value="Genomic_DNA"/>
</dbReference>
<dbReference type="Proteomes" id="UP000283509">
    <property type="component" value="Unassembled WGS sequence"/>
</dbReference>
<dbReference type="OrthoDB" id="6351118at2759"/>